<dbReference type="EMBL" id="AUWU02000004">
    <property type="protein sequence ID" value="KAH0573885.1"/>
    <property type="molecule type" value="Genomic_DNA"/>
</dbReference>
<reference evidence="2 3" key="1">
    <citation type="journal article" date="2014" name="PLoS Genet.">
        <title>The Genome of Spironucleus salmonicida Highlights a Fish Pathogen Adapted to Fluctuating Environments.</title>
        <authorList>
            <person name="Xu F."/>
            <person name="Jerlstrom-Hultqvist J."/>
            <person name="Einarsson E."/>
            <person name="Astvaldsson A."/>
            <person name="Svard S.G."/>
            <person name="Andersson J.O."/>
        </authorList>
    </citation>
    <scope>NUCLEOTIDE SEQUENCE</scope>
    <source>
        <strain evidence="3">ATCC 50377</strain>
    </source>
</reference>
<reference evidence="3" key="2">
    <citation type="submission" date="2020-12" db="EMBL/GenBank/DDBJ databases">
        <title>New Spironucleus salmonicida genome in near-complete chromosomes.</title>
        <authorList>
            <person name="Xu F."/>
            <person name="Kurt Z."/>
            <person name="Jimenez-Gonzalez A."/>
            <person name="Astvaldsson A."/>
            <person name="Andersson J.O."/>
            <person name="Svard S.G."/>
        </authorList>
    </citation>
    <scope>NUCLEOTIDE SEQUENCE</scope>
    <source>
        <strain evidence="3">ATCC 50377</strain>
    </source>
</reference>
<keyword evidence="4" id="KW-1185">Reference proteome</keyword>
<name>V6M048_9EUKA</name>
<evidence type="ECO:0000313" key="2">
    <source>
        <dbReference type="EMBL" id="EST46499.1"/>
    </source>
</evidence>
<dbReference type="Proteomes" id="UP000018208">
    <property type="component" value="Unassembled WGS sequence"/>
</dbReference>
<evidence type="ECO:0000256" key="1">
    <source>
        <dbReference type="SAM" id="MobiDB-lite"/>
    </source>
</evidence>
<dbReference type="AlphaFoldDB" id="V6M048"/>
<evidence type="ECO:0000313" key="4">
    <source>
        <dbReference type="Proteomes" id="UP000018208"/>
    </source>
</evidence>
<protein>
    <submittedName>
        <fullName evidence="2">Uncharacterized protein</fullName>
    </submittedName>
</protein>
<proteinExistence type="predicted"/>
<dbReference type="EMBL" id="KI546074">
    <property type="protein sequence ID" value="EST46499.1"/>
    <property type="molecule type" value="Genomic_DNA"/>
</dbReference>
<evidence type="ECO:0000313" key="3">
    <source>
        <dbReference type="EMBL" id="KAH0573885.1"/>
    </source>
</evidence>
<dbReference type="VEuPathDB" id="GiardiaDB:SS50377_23820"/>
<gene>
    <name evidence="2" type="ORF">SS50377_13580</name>
    <name evidence="3" type="ORF">SS50377_23820</name>
</gene>
<organism evidence="2">
    <name type="scientific">Spironucleus salmonicida</name>
    <dbReference type="NCBI Taxonomy" id="348837"/>
    <lineage>
        <taxon>Eukaryota</taxon>
        <taxon>Metamonada</taxon>
        <taxon>Diplomonadida</taxon>
        <taxon>Hexamitidae</taxon>
        <taxon>Hexamitinae</taxon>
        <taxon>Spironucleus</taxon>
    </lineage>
</organism>
<accession>V6M048</accession>
<feature type="region of interest" description="Disordered" evidence="1">
    <location>
        <begin position="26"/>
        <end position="60"/>
    </location>
</feature>
<sequence>MDFSFSNDEVDNNEKEDWEIEAEKAIEAKEEKNTPQQIIEEPELDNEIKARQQQLSRDQHNAKIAQKFMGDVSTDEEAGDIQRDYTLENDFMAGEVKVAKKNVFDVKLDSYESFDRFGTKIGAEFEQFYSKGMEVQYIGMFKKMVEAAFATLQPEHISALGKFCYDTANAQIKSKSGKKATKKPAVKKAQINTYAAKLGDDDEDDFM</sequence>